<dbReference type="Pfam" id="PF24827">
    <property type="entry name" value="AstE_AspA_cat"/>
    <property type="match status" value="1"/>
</dbReference>
<evidence type="ECO:0000256" key="4">
    <source>
        <dbReference type="ARBA" id="ARBA00022833"/>
    </source>
</evidence>
<dbReference type="SUPFAM" id="SSF53187">
    <property type="entry name" value="Zn-dependent exopeptidases"/>
    <property type="match status" value="1"/>
</dbReference>
<dbReference type="Proteomes" id="UP000644507">
    <property type="component" value="Unassembled WGS sequence"/>
</dbReference>
<feature type="domain" description="Peptidase M14" evidence="6">
    <location>
        <begin position="1"/>
        <end position="243"/>
    </location>
</feature>
<reference evidence="7" key="1">
    <citation type="journal article" date="2014" name="Int. J. Syst. Evol. Microbiol.">
        <title>Complete genome sequence of Corynebacterium casei LMG S-19264T (=DSM 44701T), isolated from a smear-ripened cheese.</title>
        <authorList>
            <consortium name="US DOE Joint Genome Institute (JGI-PGF)"/>
            <person name="Walter F."/>
            <person name="Albersmeier A."/>
            <person name="Kalinowski J."/>
            <person name="Ruckert C."/>
        </authorList>
    </citation>
    <scope>NUCLEOTIDE SEQUENCE</scope>
    <source>
        <strain evidence="7">KCTC 12988</strain>
    </source>
</reference>
<dbReference type="GO" id="GO:0016788">
    <property type="term" value="F:hydrolase activity, acting on ester bonds"/>
    <property type="evidence" value="ECO:0007669"/>
    <property type="project" value="InterPro"/>
</dbReference>
<name>A0A918TJD0_9BACT</name>
<dbReference type="GO" id="GO:0006508">
    <property type="term" value="P:proteolysis"/>
    <property type="evidence" value="ECO:0007669"/>
    <property type="project" value="InterPro"/>
</dbReference>
<reference evidence="7" key="2">
    <citation type="submission" date="2020-09" db="EMBL/GenBank/DDBJ databases">
        <authorList>
            <person name="Sun Q."/>
            <person name="Kim S."/>
        </authorList>
    </citation>
    <scope>NUCLEOTIDE SEQUENCE</scope>
    <source>
        <strain evidence="7">KCTC 12988</strain>
    </source>
</reference>
<dbReference type="CDD" id="cd06231">
    <property type="entry name" value="M14_REP34-like"/>
    <property type="match status" value="1"/>
</dbReference>
<evidence type="ECO:0000256" key="1">
    <source>
        <dbReference type="ARBA" id="ARBA00001947"/>
    </source>
</evidence>
<dbReference type="PROSITE" id="PS52035">
    <property type="entry name" value="PEPTIDASE_M14"/>
    <property type="match status" value="1"/>
</dbReference>
<dbReference type="GO" id="GO:0004181">
    <property type="term" value="F:metallocarboxypeptidase activity"/>
    <property type="evidence" value="ECO:0007669"/>
    <property type="project" value="InterPro"/>
</dbReference>
<dbReference type="InterPro" id="IPR055438">
    <property type="entry name" value="AstE_AspA_cat"/>
</dbReference>
<dbReference type="RefSeq" id="WP_189569281.1">
    <property type="nucleotide sequence ID" value="NZ_BMXI01000005.1"/>
</dbReference>
<keyword evidence="3" id="KW-0378">Hydrolase</keyword>
<dbReference type="EMBL" id="BMXI01000005">
    <property type="protein sequence ID" value="GHC50305.1"/>
    <property type="molecule type" value="Genomic_DNA"/>
</dbReference>
<sequence>MPLNLQDYLARTAAMASDRGFRKELIGPEIPAFSREGDGPVVLLSSGIHGDEPAGPLASLAFLESGPSTDFHWLLTPCLNPSGLTLGTREDASGRDLNRDYQLFASPKTAAHRAWLDDQPVPDLFISLHEDYDATGFYFYEIQLAGHPSVRDAIFEKVRPHLSIEPGPIIDGRESSGDGWFFRENLPDLTEFSELEGGFPEALYLSQKGCPLSLTFETPTNAEPLEARVAGHLAAIEATLAEFRQF</sequence>
<accession>A0A918TJD0</accession>
<evidence type="ECO:0000259" key="6">
    <source>
        <dbReference type="PROSITE" id="PS52035"/>
    </source>
</evidence>
<gene>
    <name evidence="7" type="ORF">GCM10007100_15500</name>
</gene>
<dbReference type="GO" id="GO:0008270">
    <property type="term" value="F:zinc ion binding"/>
    <property type="evidence" value="ECO:0007669"/>
    <property type="project" value="InterPro"/>
</dbReference>
<comment type="similarity">
    <text evidence="5">Belongs to the peptidase M14 family.</text>
</comment>
<dbReference type="InterPro" id="IPR000834">
    <property type="entry name" value="Peptidase_M14"/>
</dbReference>
<proteinExistence type="inferred from homology"/>
<dbReference type="AlphaFoldDB" id="A0A918TJD0"/>
<comment type="caution">
    <text evidence="7">The sequence shown here is derived from an EMBL/GenBank/DDBJ whole genome shotgun (WGS) entry which is preliminary data.</text>
</comment>
<keyword evidence="8" id="KW-1185">Reference proteome</keyword>
<organism evidence="7 8">
    <name type="scientific">Roseibacillus persicicus</name>
    <dbReference type="NCBI Taxonomy" id="454148"/>
    <lineage>
        <taxon>Bacteria</taxon>
        <taxon>Pseudomonadati</taxon>
        <taxon>Verrucomicrobiota</taxon>
        <taxon>Verrucomicrobiia</taxon>
        <taxon>Verrucomicrobiales</taxon>
        <taxon>Verrucomicrobiaceae</taxon>
        <taxon>Roseibacillus</taxon>
    </lineage>
</organism>
<evidence type="ECO:0000313" key="7">
    <source>
        <dbReference type="EMBL" id="GHC50305.1"/>
    </source>
</evidence>
<dbReference type="Gene3D" id="3.40.630.10">
    <property type="entry name" value="Zn peptidases"/>
    <property type="match status" value="1"/>
</dbReference>
<evidence type="ECO:0000256" key="2">
    <source>
        <dbReference type="ARBA" id="ARBA00022723"/>
    </source>
</evidence>
<feature type="active site" description="Proton donor/acceptor" evidence="5">
    <location>
        <position position="217"/>
    </location>
</feature>
<evidence type="ECO:0000256" key="3">
    <source>
        <dbReference type="ARBA" id="ARBA00022801"/>
    </source>
</evidence>
<keyword evidence="2" id="KW-0479">Metal-binding</keyword>
<protein>
    <recommendedName>
        <fullName evidence="6">Peptidase M14 domain-containing protein</fullName>
    </recommendedName>
</protein>
<keyword evidence="4" id="KW-0862">Zinc</keyword>
<evidence type="ECO:0000313" key="8">
    <source>
        <dbReference type="Proteomes" id="UP000644507"/>
    </source>
</evidence>
<comment type="cofactor">
    <cofactor evidence="1">
        <name>Zn(2+)</name>
        <dbReference type="ChEBI" id="CHEBI:29105"/>
    </cofactor>
</comment>
<evidence type="ECO:0000256" key="5">
    <source>
        <dbReference type="PROSITE-ProRule" id="PRU01379"/>
    </source>
</evidence>